<dbReference type="GO" id="GO:0004888">
    <property type="term" value="F:transmembrane signaling receptor activity"/>
    <property type="evidence" value="ECO:0007669"/>
    <property type="project" value="InterPro"/>
</dbReference>
<proteinExistence type="predicted"/>
<dbReference type="SMART" id="SM00082">
    <property type="entry name" value="LRRCT"/>
    <property type="match status" value="1"/>
</dbReference>
<evidence type="ECO:0000313" key="13">
    <source>
        <dbReference type="EMBL" id="KAF6030040.1"/>
    </source>
</evidence>
<dbReference type="EMBL" id="VXIV02001762">
    <property type="protein sequence ID" value="KAF6030040.1"/>
    <property type="molecule type" value="Genomic_DNA"/>
</dbReference>
<reference evidence="13" key="1">
    <citation type="submission" date="2020-06" db="EMBL/GenBank/DDBJ databases">
        <title>Draft genome of Bugula neritina, a colonial animal packing powerful symbionts and potential medicines.</title>
        <authorList>
            <person name="Rayko M."/>
        </authorList>
    </citation>
    <scope>NUCLEOTIDE SEQUENCE [LARGE SCALE GENOMIC DNA]</scope>
    <source>
        <strain evidence="13">Kwan_BN1</strain>
    </source>
</reference>
<dbReference type="Pfam" id="PF13855">
    <property type="entry name" value="LRR_8"/>
    <property type="match status" value="3"/>
</dbReference>
<keyword evidence="6" id="KW-0677">Repeat</keyword>
<dbReference type="InterPro" id="IPR001611">
    <property type="entry name" value="Leu-rich_rpt"/>
</dbReference>
<evidence type="ECO:0000313" key="14">
    <source>
        <dbReference type="Proteomes" id="UP000593567"/>
    </source>
</evidence>
<dbReference type="FunFam" id="3.80.10.10:FF:001164">
    <property type="entry name" value="GH01279p"/>
    <property type="match status" value="1"/>
</dbReference>
<dbReference type="SUPFAM" id="SSF52058">
    <property type="entry name" value="L domain-like"/>
    <property type="match status" value="2"/>
</dbReference>
<dbReference type="InterPro" id="IPR000483">
    <property type="entry name" value="Cys-rich_flank_reg_C"/>
</dbReference>
<dbReference type="GO" id="GO:0031012">
    <property type="term" value="C:extracellular matrix"/>
    <property type="evidence" value="ECO:0007669"/>
    <property type="project" value="TreeGrafter"/>
</dbReference>
<accession>A0A7J7JUJ4</accession>
<gene>
    <name evidence="13" type="ORF">EB796_011662</name>
</gene>
<evidence type="ECO:0000256" key="7">
    <source>
        <dbReference type="ARBA" id="ARBA00022989"/>
    </source>
</evidence>
<keyword evidence="7 9" id="KW-1133">Transmembrane helix</keyword>
<dbReference type="InterPro" id="IPR000372">
    <property type="entry name" value="LRRNT"/>
</dbReference>
<sequence length="793" mass="88909">MIMIMIIYILNLIRRLQPTTSTTRWCLLFLAILVYKIEGGQSQPFSCPSPCKCSSDYTFINCKGKNLHSIPTSFPESSVRIDLSSNQIVEVEDDAFASLSKLQKLDISHNKINTVGDAFVDCFSLSELYLNDNQLVALQTSTFYKTSNLTILDVSQNHLKAVPNLRSNEKLEYLYLGDNKLQSFYFSDDWRTAVNLKRITLSSNPSVDTINTTDFQSLSSCTQLSRLYLSRCTIRHVEPGSFSPFKTLGSLSLSQNPEIGAKTLQIILQDFANSKTLTSLELSDLGLSNKVPNTTFTVLGTGTRLTTINLSRNKNIRVIEDGAFSYLSYLTTLLISSTGITEPPRLDDCLRLTNLDLSSNAITRYVSATRFPSSLIVLRLNHNQIGKLISSPFKHLTKLTTLTLNSNQLQELPSEALEGLISLQTLDLSDNILSYLPNGIFDAFAQLRSLDLNHNNLKSINGNIFQGTLGMLSHLNLSDNGMTSFHHQLFKSLPNLSQLDLHNNRLGTAFLGPSLQVYVGFLSGLKKLQEVDMSANDIEMLPSQMISGTKQLVTLNLGFNNIYSWDAQQTFKGSVGLNNLLLNSNRLALFNKTSFSNLQNLSLLDLTDNPFDCTCDMRSFRDWLKSTKVNVKNRGTYTCASPLYLRGTKVIEYDLSIVQCLPEWVWIVTGVGAGVIFMLVIVCTLYRYRWKIRYAVYKVTTKSAVGERQPLIGSQNKFAAFLSHCSKRTCKDFVCRQLLPRIDNNKEFSRAHEGDFPIAHGELDDPGKTRIANIFDNLNSSASILVYICKHYR</sequence>
<keyword evidence="4 9" id="KW-0812">Transmembrane</keyword>
<evidence type="ECO:0000256" key="6">
    <source>
        <dbReference type="ARBA" id="ARBA00022737"/>
    </source>
</evidence>
<dbReference type="InterPro" id="IPR050328">
    <property type="entry name" value="Dev_Immune_Receptor"/>
</dbReference>
<evidence type="ECO:0000256" key="5">
    <source>
        <dbReference type="ARBA" id="ARBA00022729"/>
    </source>
</evidence>
<dbReference type="SMART" id="SM00013">
    <property type="entry name" value="LRRNT"/>
    <property type="match status" value="1"/>
</dbReference>
<keyword evidence="14" id="KW-1185">Reference proteome</keyword>
<dbReference type="OrthoDB" id="6240959at2759"/>
<evidence type="ECO:0000256" key="4">
    <source>
        <dbReference type="ARBA" id="ARBA00022692"/>
    </source>
</evidence>
<dbReference type="GO" id="GO:0006955">
    <property type="term" value="P:immune response"/>
    <property type="evidence" value="ECO:0007669"/>
    <property type="project" value="InterPro"/>
</dbReference>
<evidence type="ECO:0000256" key="10">
    <source>
        <dbReference type="SAM" id="SignalP"/>
    </source>
</evidence>
<dbReference type="SMART" id="SM00365">
    <property type="entry name" value="LRR_SD22"/>
    <property type="match status" value="7"/>
</dbReference>
<feature type="transmembrane region" description="Helical" evidence="9">
    <location>
        <begin position="664"/>
        <end position="688"/>
    </location>
</feature>
<dbReference type="InterPro" id="IPR017241">
    <property type="entry name" value="Toll-like_receptor"/>
</dbReference>
<dbReference type="Proteomes" id="UP000593567">
    <property type="component" value="Unassembled WGS sequence"/>
</dbReference>
<comment type="caution">
    <text evidence="13">The sequence shown here is derived from an EMBL/GenBank/DDBJ whole genome shotgun (WGS) entry which is preliminary data.</text>
</comment>
<keyword evidence="3" id="KW-0433">Leucine-rich repeat</keyword>
<evidence type="ECO:0000256" key="3">
    <source>
        <dbReference type="ARBA" id="ARBA00022614"/>
    </source>
</evidence>
<dbReference type="PANTHER" id="PTHR24373">
    <property type="entry name" value="SLIT RELATED LEUCINE-RICH REPEAT NEURONAL PROTEIN"/>
    <property type="match status" value="1"/>
</dbReference>
<dbReference type="SMART" id="SM00369">
    <property type="entry name" value="LRR_TYP"/>
    <property type="match status" value="12"/>
</dbReference>
<feature type="signal peptide" evidence="10">
    <location>
        <begin position="1"/>
        <end position="42"/>
    </location>
</feature>
<dbReference type="InterPro" id="IPR032675">
    <property type="entry name" value="LRR_dom_sf"/>
</dbReference>
<keyword evidence="2" id="KW-1003">Cell membrane</keyword>
<dbReference type="GO" id="GO:0005886">
    <property type="term" value="C:plasma membrane"/>
    <property type="evidence" value="ECO:0007669"/>
    <property type="project" value="UniProtKB-SubCell"/>
</dbReference>
<feature type="chain" id="PRO_5029776812" evidence="10">
    <location>
        <begin position="43"/>
        <end position="793"/>
    </location>
</feature>
<dbReference type="InterPro" id="IPR003591">
    <property type="entry name" value="Leu-rich_rpt_typical-subtyp"/>
</dbReference>
<comment type="subcellular location">
    <subcellularLocation>
        <location evidence="1">Cell membrane</location>
    </subcellularLocation>
</comment>
<dbReference type="PRINTS" id="PR00019">
    <property type="entry name" value="LEURICHRPT"/>
</dbReference>
<protein>
    <submittedName>
        <fullName evidence="13">Uncharacterized protein</fullName>
    </submittedName>
</protein>
<evidence type="ECO:0000259" key="12">
    <source>
        <dbReference type="SMART" id="SM00082"/>
    </source>
</evidence>
<evidence type="ECO:0000256" key="1">
    <source>
        <dbReference type="ARBA" id="ARBA00004236"/>
    </source>
</evidence>
<feature type="domain" description="LRRNT" evidence="11">
    <location>
        <begin position="46"/>
        <end position="80"/>
    </location>
</feature>
<dbReference type="PANTHER" id="PTHR24373:SF387">
    <property type="entry name" value="LEUCINE-RICH REPEATS AND IMMUNOGLOBULIN-LIKE DOMAINS PROTEIN SMA-10"/>
    <property type="match status" value="1"/>
</dbReference>
<dbReference type="GO" id="GO:0002224">
    <property type="term" value="P:toll-like receptor signaling pathway"/>
    <property type="evidence" value="ECO:0007669"/>
    <property type="project" value="InterPro"/>
</dbReference>
<organism evidence="13 14">
    <name type="scientific">Bugula neritina</name>
    <name type="common">Brown bryozoan</name>
    <name type="synonym">Sertularia neritina</name>
    <dbReference type="NCBI Taxonomy" id="10212"/>
    <lineage>
        <taxon>Eukaryota</taxon>
        <taxon>Metazoa</taxon>
        <taxon>Spiralia</taxon>
        <taxon>Lophotrochozoa</taxon>
        <taxon>Bryozoa</taxon>
        <taxon>Gymnolaemata</taxon>
        <taxon>Cheilostomatida</taxon>
        <taxon>Flustrina</taxon>
        <taxon>Buguloidea</taxon>
        <taxon>Bugulidae</taxon>
        <taxon>Bugula</taxon>
    </lineage>
</organism>
<dbReference type="Gene3D" id="3.80.10.10">
    <property type="entry name" value="Ribonuclease Inhibitor"/>
    <property type="match status" value="4"/>
</dbReference>
<evidence type="ECO:0000256" key="9">
    <source>
        <dbReference type="SAM" id="Phobius"/>
    </source>
</evidence>
<feature type="domain" description="LRRCT" evidence="12">
    <location>
        <begin position="609"/>
        <end position="661"/>
    </location>
</feature>
<dbReference type="PIRSF" id="PIRSF037595">
    <property type="entry name" value="Toll-like_receptor"/>
    <property type="match status" value="1"/>
</dbReference>
<dbReference type="GO" id="GO:0005615">
    <property type="term" value="C:extracellular space"/>
    <property type="evidence" value="ECO:0007669"/>
    <property type="project" value="TreeGrafter"/>
</dbReference>
<evidence type="ECO:0000259" key="11">
    <source>
        <dbReference type="SMART" id="SM00013"/>
    </source>
</evidence>
<keyword evidence="8 9" id="KW-0472">Membrane</keyword>
<name>A0A7J7JUJ4_BUGNE</name>
<dbReference type="PROSITE" id="PS51450">
    <property type="entry name" value="LRR"/>
    <property type="match status" value="4"/>
</dbReference>
<evidence type="ECO:0000256" key="2">
    <source>
        <dbReference type="ARBA" id="ARBA00022475"/>
    </source>
</evidence>
<keyword evidence="5 10" id="KW-0732">Signal</keyword>
<dbReference type="AlphaFoldDB" id="A0A7J7JUJ4"/>
<evidence type="ECO:0000256" key="8">
    <source>
        <dbReference type="ARBA" id="ARBA00023136"/>
    </source>
</evidence>
<dbReference type="FunFam" id="3.80.10.10:FF:001438">
    <property type="entry name" value="Uncharacterized protein"/>
    <property type="match status" value="1"/>
</dbReference>